<dbReference type="Proteomes" id="UP001142055">
    <property type="component" value="Chromosome 1"/>
</dbReference>
<evidence type="ECO:0000256" key="1">
    <source>
        <dbReference type="SAM" id="SignalP"/>
    </source>
</evidence>
<proteinExistence type="predicted"/>
<sequence length="268" mass="27328">MYKVVMLTSLFAVSAYAGGYGYGGAAHGAAYGTAYGGAAYGAAPVLLAGPAAIATHHTGSLAVHTQQHVNYLDVPNQGYVQPTSVNVDSQPAPIFLNFRTASSPVNIQHHHASQPGSFRATESFDEPHRHVHTVTKPIIQELREIISPQRIVRQQVQPVQEEIQTQVARQIQAAPVLAAPAPAAAVVAAARPLISSAAPLFAAGPASGVLATSGPLLAAGPGPAVLTAGAAPAIVTGPLVRGPSFVAATNFGGFAPKLALAHGSAHDY</sequence>
<keyword evidence="3" id="KW-1185">Reference proteome</keyword>
<dbReference type="EMBL" id="JAPWDV010000001">
    <property type="protein sequence ID" value="KAJ6221867.1"/>
    <property type="molecule type" value="Genomic_DNA"/>
</dbReference>
<feature type="signal peptide" evidence="1">
    <location>
        <begin position="1"/>
        <end position="21"/>
    </location>
</feature>
<gene>
    <name evidence="2" type="ORF">RDWZM_000412</name>
</gene>
<evidence type="ECO:0000313" key="3">
    <source>
        <dbReference type="Proteomes" id="UP001142055"/>
    </source>
</evidence>
<accession>A0A9Q0MCR6</accession>
<dbReference type="AlphaFoldDB" id="A0A9Q0MCR6"/>
<reference evidence="2" key="1">
    <citation type="submission" date="2022-12" db="EMBL/GenBank/DDBJ databases">
        <title>Genome assemblies of Blomia tropicalis.</title>
        <authorList>
            <person name="Cui Y."/>
        </authorList>
    </citation>
    <scope>NUCLEOTIDE SEQUENCE</scope>
    <source>
        <tissue evidence="2">Adult mites</tissue>
    </source>
</reference>
<evidence type="ECO:0008006" key="4">
    <source>
        <dbReference type="Google" id="ProtNLM"/>
    </source>
</evidence>
<feature type="chain" id="PRO_5040159436" description="Cuticle protein" evidence="1">
    <location>
        <begin position="22"/>
        <end position="268"/>
    </location>
</feature>
<name>A0A9Q0MCR6_BLOTA</name>
<keyword evidence="1" id="KW-0732">Signal</keyword>
<evidence type="ECO:0000313" key="2">
    <source>
        <dbReference type="EMBL" id="KAJ6221867.1"/>
    </source>
</evidence>
<comment type="caution">
    <text evidence="2">The sequence shown here is derived from an EMBL/GenBank/DDBJ whole genome shotgun (WGS) entry which is preliminary data.</text>
</comment>
<protein>
    <recommendedName>
        <fullName evidence="4">Cuticle protein</fullName>
    </recommendedName>
</protein>
<organism evidence="2 3">
    <name type="scientific">Blomia tropicalis</name>
    <name type="common">Mite</name>
    <dbReference type="NCBI Taxonomy" id="40697"/>
    <lineage>
        <taxon>Eukaryota</taxon>
        <taxon>Metazoa</taxon>
        <taxon>Ecdysozoa</taxon>
        <taxon>Arthropoda</taxon>
        <taxon>Chelicerata</taxon>
        <taxon>Arachnida</taxon>
        <taxon>Acari</taxon>
        <taxon>Acariformes</taxon>
        <taxon>Sarcoptiformes</taxon>
        <taxon>Astigmata</taxon>
        <taxon>Glycyphagoidea</taxon>
        <taxon>Echimyopodidae</taxon>
        <taxon>Blomia</taxon>
    </lineage>
</organism>